<evidence type="ECO:0008006" key="4">
    <source>
        <dbReference type="Google" id="ProtNLM"/>
    </source>
</evidence>
<dbReference type="Proteomes" id="UP000494256">
    <property type="component" value="Unassembled WGS sequence"/>
</dbReference>
<evidence type="ECO:0000313" key="3">
    <source>
        <dbReference type="Proteomes" id="UP000494256"/>
    </source>
</evidence>
<comment type="caution">
    <text evidence="2">The sequence shown here is derived from an EMBL/GenBank/DDBJ whole genome shotgun (WGS) entry which is preliminary data.</text>
</comment>
<protein>
    <recommendedName>
        <fullName evidence="4">Glycine-rich protein</fullName>
    </recommendedName>
</protein>
<sequence>MLSSKILFILGVLTALTATISAQGFRAPGSRGGTSNGGFGSGLLVGSGSGNGFGNLGFGNSGGSGGLGQGGFGNFQEVFSNLQKRLGDMLARFRSGLGF</sequence>
<name>A0A8S0ZP17_ARCPL</name>
<reference evidence="2 3" key="1">
    <citation type="submission" date="2020-04" db="EMBL/GenBank/DDBJ databases">
        <authorList>
            <person name="Wallbank WR R."/>
            <person name="Pardo Diaz C."/>
            <person name="Kozak K."/>
            <person name="Martin S."/>
            <person name="Jiggins C."/>
            <person name="Moest M."/>
            <person name="Warren A I."/>
            <person name="Byers J.R.P. K."/>
            <person name="Montejo-Kovacevich G."/>
            <person name="Yen C E."/>
        </authorList>
    </citation>
    <scope>NUCLEOTIDE SEQUENCE [LARGE SCALE GENOMIC DNA]</scope>
</reference>
<evidence type="ECO:0000256" key="1">
    <source>
        <dbReference type="SAM" id="SignalP"/>
    </source>
</evidence>
<gene>
    <name evidence="2" type="ORF">APLA_LOCUS6819</name>
</gene>
<dbReference type="EMBL" id="CADEBD010000297">
    <property type="protein sequence ID" value="CAB3234940.1"/>
    <property type="molecule type" value="Genomic_DNA"/>
</dbReference>
<accession>A0A8S0ZP17</accession>
<evidence type="ECO:0000313" key="2">
    <source>
        <dbReference type="EMBL" id="CAB3234940.1"/>
    </source>
</evidence>
<feature type="chain" id="PRO_5035780413" description="Glycine-rich protein" evidence="1">
    <location>
        <begin position="23"/>
        <end position="99"/>
    </location>
</feature>
<organism evidence="2 3">
    <name type="scientific">Arctia plantaginis</name>
    <name type="common">Wood tiger moth</name>
    <name type="synonym">Phalaena plantaginis</name>
    <dbReference type="NCBI Taxonomy" id="874455"/>
    <lineage>
        <taxon>Eukaryota</taxon>
        <taxon>Metazoa</taxon>
        <taxon>Ecdysozoa</taxon>
        <taxon>Arthropoda</taxon>
        <taxon>Hexapoda</taxon>
        <taxon>Insecta</taxon>
        <taxon>Pterygota</taxon>
        <taxon>Neoptera</taxon>
        <taxon>Endopterygota</taxon>
        <taxon>Lepidoptera</taxon>
        <taxon>Glossata</taxon>
        <taxon>Ditrysia</taxon>
        <taxon>Noctuoidea</taxon>
        <taxon>Erebidae</taxon>
        <taxon>Arctiinae</taxon>
        <taxon>Arctia</taxon>
    </lineage>
</organism>
<keyword evidence="1" id="KW-0732">Signal</keyword>
<dbReference type="OrthoDB" id="67155at2759"/>
<dbReference type="AlphaFoldDB" id="A0A8S0ZP17"/>
<proteinExistence type="predicted"/>
<feature type="signal peptide" evidence="1">
    <location>
        <begin position="1"/>
        <end position="22"/>
    </location>
</feature>